<dbReference type="EMBL" id="RWJF01000001">
    <property type="protein sequence ID" value="RST30249.1"/>
    <property type="molecule type" value="Genomic_DNA"/>
</dbReference>
<evidence type="ECO:0000313" key="4">
    <source>
        <dbReference type="Proteomes" id="UP000274661"/>
    </source>
</evidence>
<feature type="region of interest" description="Disordered" evidence="1">
    <location>
        <begin position="1"/>
        <end position="95"/>
    </location>
</feature>
<reference evidence="3 4" key="1">
    <citation type="submission" date="2018-12" db="EMBL/GenBank/DDBJ databases">
        <title>Sphingomonas sp. HMF7854 Genome sequencing and assembly.</title>
        <authorList>
            <person name="Cha I."/>
            <person name="Kang H."/>
            <person name="Kim H."/>
            <person name="Kang J."/>
            <person name="Joh K."/>
        </authorList>
    </citation>
    <scope>NUCLEOTIDE SEQUENCE [LARGE SCALE GENOMIC DNA]</scope>
    <source>
        <strain evidence="3 4">HMF7854</strain>
    </source>
</reference>
<feature type="domain" description="PilZ" evidence="2">
    <location>
        <begin position="172"/>
        <end position="245"/>
    </location>
</feature>
<evidence type="ECO:0000313" key="3">
    <source>
        <dbReference type="EMBL" id="RST30249.1"/>
    </source>
</evidence>
<name>A0A3R9Z5I4_9SPHN</name>
<dbReference type="Proteomes" id="UP000274661">
    <property type="component" value="Unassembled WGS sequence"/>
</dbReference>
<dbReference type="Pfam" id="PF07238">
    <property type="entry name" value="PilZ"/>
    <property type="match status" value="2"/>
</dbReference>
<evidence type="ECO:0000256" key="1">
    <source>
        <dbReference type="SAM" id="MobiDB-lite"/>
    </source>
</evidence>
<keyword evidence="4" id="KW-1185">Reference proteome</keyword>
<dbReference type="OrthoDB" id="9795572at2"/>
<protein>
    <submittedName>
        <fullName evidence="3">PilZ domain-containing protein</fullName>
    </submittedName>
</protein>
<dbReference type="AlphaFoldDB" id="A0A3R9Z5I4"/>
<dbReference type="SUPFAM" id="SSF141371">
    <property type="entry name" value="PilZ domain-like"/>
    <property type="match status" value="2"/>
</dbReference>
<feature type="compositionally biased region" description="Basic and acidic residues" evidence="1">
    <location>
        <begin position="85"/>
        <end position="95"/>
    </location>
</feature>
<gene>
    <name evidence="3" type="ORF">HMF7854_04965</name>
</gene>
<accession>A0A3R9Z5I4</accession>
<comment type="caution">
    <text evidence="3">The sequence shown here is derived from an EMBL/GenBank/DDBJ whole genome shotgun (WGS) entry which is preliminary data.</text>
</comment>
<feature type="compositionally biased region" description="Basic residues" evidence="1">
    <location>
        <begin position="39"/>
        <end position="55"/>
    </location>
</feature>
<evidence type="ECO:0000259" key="2">
    <source>
        <dbReference type="Pfam" id="PF07238"/>
    </source>
</evidence>
<dbReference type="GO" id="GO:0035438">
    <property type="term" value="F:cyclic-di-GMP binding"/>
    <property type="evidence" value="ECO:0007669"/>
    <property type="project" value="InterPro"/>
</dbReference>
<sequence length="350" mass="38498">MGADRRRHGRAAEPGPRKRGPADRGRHHRAAPAGERGGRGRHAARLRGRHGHLHHPWLSLPGGRRADDQLPSAQIDPVHAGQRPDGARADEGGLRPCDRRALPFLQLWRFQPAAALRRRTILPAGFNNLFSKPVYCGGCGVLTCSSTDRPVRARVTAPDPVREPAGLATTERQARQPVNLPATAVFENGASIAMTLVDLSYDGAKVESPLALLPGLRFKLSVLRLGALDAEVRWCRDRIAGLRFAAAEPSALPVETPRSHPRIDLAGSVSLRRSGKHNYQARIFDLSPSGCRVEFVERPSLGESLWIRFDGLDSLEGTVRWLDGFYGGIEFNRHIYPVVYELLLARLGLR</sequence>
<organism evidence="3 4">
    <name type="scientific">Sphingomonas ginkgonis</name>
    <dbReference type="NCBI Taxonomy" id="2315330"/>
    <lineage>
        <taxon>Bacteria</taxon>
        <taxon>Pseudomonadati</taxon>
        <taxon>Pseudomonadota</taxon>
        <taxon>Alphaproteobacteria</taxon>
        <taxon>Sphingomonadales</taxon>
        <taxon>Sphingomonadaceae</taxon>
        <taxon>Sphingomonas</taxon>
    </lineage>
</organism>
<feature type="domain" description="PilZ" evidence="2">
    <location>
        <begin position="258"/>
        <end position="333"/>
    </location>
</feature>
<dbReference type="InterPro" id="IPR009875">
    <property type="entry name" value="PilZ_domain"/>
</dbReference>
<proteinExistence type="predicted"/>